<proteinExistence type="inferred from homology"/>
<name>A0A8T0BYI3_9GAMM</name>
<comment type="subcellular location">
    <subcellularLocation>
        <location evidence="1">Cytoplasm</location>
    </subcellularLocation>
</comment>
<dbReference type="PANTHER" id="PTHR47892">
    <property type="entry name" value="UNIVERSAL STRESS PROTEIN E"/>
    <property type="match status" value="1"/>
</dbReference>
<dbReference type="Pfam" id="PF00582">
    <property type="entry name" value="Usp"/>
    <property type="match status" value="1"/>
</dbReference>
<dbReference type="InterPro" id="IPR006016">
    <property type="entry name" value="UspA"/>
</dbReference>
<dbReference type="PANTHER" id="PTHR47892:SF1">
    <property type="entry name" value="UNIVERSAL STRESS PROTEIN E"/>
    <property type="match status" value="1"/>
</dbReference>
<evidence type="ECO:0000256" key="1">
    <source>
        <dbReference type="ARBA" id="ARBA00004496"/>
    </source>
</evidence>
<dbReference type="CDD" id="cd00293">
    <property type="entry name" value="USP-like"/>
    <property type="match status" value="1"/>
</dbReference>
<dbReference type="SUPFAM" id="SSF52402">
    <property type="entry name" value="Adenine nucleotide alpha hydrolases-like"/>
    <property type="match status" value="1"/>
</dbReference>
<comment type="similarity">
    <text evidence="2">Belongs to the universal stress protein A family.</text>
</comment>
<keyword evidence="3" id="KW-0963">Cytoplasm</keyword>
<dbReference type="RefSeq" id="WP_081694275.1">
    <property type="nucleotide sequence ID" value="NZ_AHCD03000044.1"/>
</dbReference>
<sequence length="192" mass="21764">MTRFNRILCVVDPEATMDTAVIQVLRLAQDNQADITFISVLKEVKHWRTFFTSKAEYASKLTELLANKRAAIEAKIKTLDNNLDPNIIVCTGIGFIEIIRRAIDDQCDLVVKCAEDADWMDRMLGSEDMHLLRKCPCPVLMLKPCQLDAFDKILATVDVNDSFRELDDEQVQDKLNQAVMEYSVALSLPKPS</sequence>
<comment type="function">
    <text evidence="4">Required for resistance to DNA-damaging agents.</text>
</comment>
<reference evidence="6 7" key="1">
    <citation type="journal article" date="2012" name="J. Bacteriol.">
        <title>Genome sequence of the cycloprodigiosin-producing bacterial strain Pseudoalteromonas rubra ATCC 29570(T).</title>
        <authorList>
            <person name="Xie B.B."/>
            <person name="Shu Y.L."/>
            <person name="Qin Q.L."/>
            <person name="Rong J.C."/>
            <person name="Zhang X.Y."/>
            <person name="Chen X.L."/>
            <person name="Zhou B.C."/>
            <person name="Zhang Y.Z."/>
        </authorList>
    </citation>
    <scope>NUCLEOTIDE SEQUENCE [LARGE SCALE GENOMIC DNA]</scope>
    <source>
        <strain evidence="6 7">DSM 6842</strain>
    </source>
</reference>
<organism evidence="6 7">
    <name type="scientific">Pseudoalteromonas rubra</name>
    <dbReference type="NCBI Taxonomy" id="43658"/>
    <lineage>
        <taxon>Bacteria</taxon>
        <taxon>Pseudomonadati</taxon>
        <taxon>Pseudomonadota</taxon>
        <taxon>Gammaproteobacteria</taxon>
        <taxon>Alteromonadales</taxon>
        <taxon>Pseudoalteromonadaceae</taxon>
        <taxon>Pseudoalteromonas</taxon>
    </lineage>
</organism>
<evidence type="ECO:0000313" key="6">
    <source>
        <dbReference type="EMBL" id="KAF7780959.1"/>
    </source>
</evidence>
<protein>
    <recommendedName>
        <fullName evidence="5">UspA domain-containing protein</fullName>
    </recommendedName>
</protein>
<dbReference type="GeneID" id="61359923"/>
<dbReference type="EMBL" id="AHCD03000044">
    <property type="protein sequence ID" value="KAF7780959.1"/>
    <property type="molecule type" value="Genomic_DNA"/>
</dbReference>
<accession>A0A8T0BYI3</accession>
<comment type="caution">
    <text evidence="6">The sequence shown here is derived from an EMBL/GenBank/DDBJ whole genome shotgun (WGS) entry which is preliminary data.</text>
</comment>
<dbReference type="Proteomes" id="UP000016480">
    <property type="component" value="Unassembled WGS sequence"/>
</dbReference>
<evidence type="ECO:0000256" key="2">
    <source>
        <dbReference type="ARBA" id="ARBA00008791"/>
    </source>
</evidence>
<evidence type="ECO:0000256" key="3">
    <source>
        <dbReference type="ARBA" id="ARBA00022490"/>
    </source>
</evidence>
<dbReference type="GO" id="GO:0005737">
    <property type="term" value="C:cytoplasm"/>
    <property type="evidence" value="ECO:0007669"/>
    <property type="project" value="UniProtKB-SubCell"/>
</dbReference>
<evidence type="ECO:0000313" key="7">
    <source>
        <dbReference type="Proteomes" id="UP000016480"/>
    </source>
</evidence>
<dbReference type="AlphaFoldDB" id="A0A8T0BYI3"/>
<gene>
    <name evidence="6" type="ORF">PRUB_b0021</name>
</gene>
<evidence type="ECO:0000256" key="4">
    <source>
        <dbReference type="ARBA" id="ARBA00037131"/>
    </source>
</evidence>
<dbReference type="Gene3D" id="3.40.50.12370">
    <property type="match status" value="1"/>
</dbReference>
<evidence type="ECO:0000259" key="5">
    <source>
        <dbReference type="Pfam" id="PF00582"/>
    </source>
</evidence>
<feature type="domain" description="UspA" evidence="5">
    <location>
        <begin position="4"/>
        <end position="143"/>
    </location>
</feature>